<sequence>MTKELVIHSTGTEIDIALLEDGQLVELNREKTKSSFTVGDIYLGKVHKVMGGLNAAFVDVGYQKDAFLHYLDLGSAFPTLNEVVKQVNGKHQKIDFSALKIQNDLGKEGKIANVLSNGQHVIVQIAKEPISTKGPRITSDISIAGRHLVLIPLSNKVHISQKIRSNEEKKRLRGIVENILPRNYGAIVRTAAEGKTAEDIETDIASLIAKWEGVLSALQHAQPPHLLLSEENRTTTILRDLLNDSFTHIHVDNEQIFHEVKDYISAIEPESEKIVKMYKGNIPIFDQFDVTKQIKQLFGRTVVFKRGAYLIVEHTEALHVIDVNSGKRAKSDESQEANALECNLNAVPEIARQLRLKDMGGIIVIDFIDLHTAQNRNAVLEAMRKAMANDRAKHNILPLTKFGLMQITRQRVRPETQIVINEKCPTCHGTGEIAPSVLLDAQIENQIAYYVREKHYKLLKIHVHPYVAAYINRGIVSKRAKWCVKYGAVIKIIPNDSLGMIDYKFYNALGDAI</sequence>
<dbReference type="GO" id="GO:0046872">
    <property type="term" value="F:metal ion binding"/>
    <property type="evidence" value="ECO:0007669"/>
    <property type="project" value="UniProtKB-KW"/>
</dbReference>
<dbReference type="Proteomes" id="UP000255233">
    <property type="component" value="Unassembled WGS sequence"/>
</dbReference>
<comment type="cofactor">
    <cofactor evidence="1">
        <name>Mg(2+)</name>
        <dbReference type="ChEBI" id="CHEBI:18420"/>
    </cofactor>
</comment>
<dbReference type="EC" id="3.1.26.-" evidence="7"/>
<dbReference type="PANTHER" id="PTHR30001">
    <property type="entry name" value="RIBONUCLEASE"/>
    <property type="match status" value="1"/>
</dbReference>
<dbReference type="EMBL" id="UGVL01000001">
    <property type="protein sequence ID" value="SUE33035.1"/>
    <property type="molecule type" value="Genomic_DNA"/>
</dbReference>
<keyword evidence="3 7" id="KW-0378">Hydrolase</keyword>
<dbReference type="InterPro" id="IPR019307">
    <property type="entry name" value="RNA-bd_AU-1/RNase_E/G"/>
</dbReference>
<dbReference type="STRING" id="880526.GCA_000427365_01212"/>
<gene>
    <name evidence="7" type="primary">rng</name>
    <name evidence="7" type="ORF">NCTC11190_00230</name>
</gene>
<keyword evidence="8" id="KW-1185">Reference proteome</keyword>
<dbReference type="GO" id="GO:0016787">
    <property type="term" value="F:hydrolase activity"/>
    <property type="evidence" value="ECO:0007669"/>
    <property type="project" value="UniProtKB-KW"/>
</dbReference>
<accession>A0A379MNB3</accession>
<dbReference type="GO" id="GO:0005737">
    <property type="term" value="C:cytoplasm"/>
    <property type="evidence" value="ECO:0007669"/>
    <property type="project" value="TreeGrafter"/>
</dbReference>
<dbReference type="Gene3D" id="2.40.50.140">
    <property type="entry name" value="Nucleic acid-binding proteins"/>
    <property type="match status" value="1"/>
</dbReference>
<reference evidence="7 8" key="1">
    <citation type="submission" date="2018-06" db="EMBL/GenBank/DDBJ databases">
        <authorList>
            <consortium name="Pathogen Informatics"/>
            <person name="Doyle S."/>
        </authorList>
    </citation>
    <scope>NUCLEOTIDE SEQUENCE [LARGE SCALE GENOMIC DNA]</scope>
    <source>
        <strain evidence="7 8">NCTC11190</strain>
    </source>
</reference>
<dbReference type="InterPro" id="IPR012340">
    <property type="entry name" value="NA-bd_OB-fold"/>
</dbReference>
<evidence type="ECO:0000313" key="7">
    <source>
        <dbReference type="EMBL" id="SUE33035.1"/>
    </source>
</evidence>
<dbReference type="Gene3D" id="3.40.1260.20">
    <property type="entry name" value="Ribonuclease E, catalytic domain"/>
    <property type="match status" value="1"/>
</dbReference>
<evidence type="ECO:0000256" key="4">
    <source>
        <dbReference type="ARBA" id="ARBA00022842"/>
    </source>
</evidence>
<dbReference type="PANTHER" id="PTHR30001:SF0">
    <property type="entry name" value="RIBONUCLEASE G"/>
    <property type="match status" value="1"/>
</dbReference>
<dbReference type="GO" id="GO:0004540">
    <property type="term" value="F:RNA nuclease activity"/>
    <property type="evidence" value="ECO:0007669"/>
    <property type="project" value="InterPro"/>
</dbReference>
<dbReference type="GO" id="GO:0003723">
    <property type="term" value="F:RNA binding"/>
    <property type="evidence" value="ECO:0007669"/>
    <property type="project" value="UniProtKB-KW"/>
</dbReference>
<dbReference type="RefSeq" id="WP_027290930.1">
    <property type="nucleotide sequence ID" value="NZ_CALVFX010000005.1"/>
</dbReference>
<keyword evidence="2" id="KW-0479">Metal-binding</keyword>
<dbReference type="CDD" id="cd04453">
    <property type="entry name" value="S1_RNase_E"/>
    <property type="match status" value="1"/>
</dbReference>
<protein>
    <submittedName>
        <fullName evidence="7">Ribonuclease G</fullName>
        <ecNumber evidence="7">3.1.26.-</ecNumber>
    </submittedName>
</protein>
<feature type="domain" description="RNA-binding protein AU-1/Ribonuclease E/G" evidence="6">
    <location>
        <begin position="142"/>
        <end position="412"/>
    </location>
</feature>
<evidence type="ECO:0000313" key="8">
    <source>
        <dbReference type="Proteomes" id="UP000255233"/>
    </source>
</evidence>
<dbReference type="AlphaFoldDB" id="A0A379MNB3"/>
<dbReference type="GO" id="GO:0006364">
    <property type="term" value="P:rRNA processing"/>
    <property type="evidence" value="ECO:0007669"/>
    <property type="project" value="TreeGrafter"/>
</dbReference>
<dbReference type="OrthoDB" id="9804278at2"/>
<evidence type="ECO:0000256" key="2">
    <source>
        <dbReference type="ARBA" id="ARBA00022723"/>
    </source>
</evidence>
<keyword evidence="5" id="KW-0694">RNA-binding</keyword>
<name>A0A379MNB3_9BACT</name>
<evidence type="ECO:0000259" key="6">
    <source>
        <dbReference type="Pfam" id="PF10150"/>
    </source>
</evidence>
<evidence type="ECO:0000256" key="3">
    <source>
        <dbReference type="ARBA" id="ARBA00022801"/>
    </source>
</evidence>
<organism evidence="7 8">
    <name type="scientific">Rikenella microfusus</name>
    <dbReference type="NCBI Taxonomy" id="28139"/>
    <lineage>
        <taxon>Bacteria</taxon>
        <taxon>Pseudomonadati</taxon>
        <taxon>Bacteroidota</taxon>
        <taxon>Bacteroidia</taxon>
        <taxon>Bacteroidales</taxon>
        <taxon>Rikenellaceae</taxon>
        <taxon>Rikenella</taxon>
    </lineage>
</organism>
<proteinExistence type="predicted"/>
<evidence type="ECO:0000256" key="5">
    <source>
        <dbReference type="ARBA" id="ARBA00022884"/>
    </source>
</evidence>
<dbReference type="InterPro" id="IPR004659">
    <property type="entry name" value="RNase_E/G"/>
</dbReference>
<dbReference type="SUPFAM" id="SSF50249">
    <property type="entry name" value="Nucleic acid-binding proteins"/>
    <property type="match status" value="1"/>
</dbReference>
<dbReference type="Pfam" id="PF10150">
    <property type="entry name" value="RNase_E_G"/>
    <property type="match status" value="1"/>
</dbReference>
<keyword evidence="4" id="KW-0460">Magnesium</keyword>
<evidence type="ECO:0000256" key="1">
    <source>
        <dbReference type="ARBA" id="ARBA00001946"/>
    </source>
</evidence>
<dbReference type="NCBIfam" id="TIGR00757">
    <property type="entry name" value="RNaseEG"/>
    <property type="match status" value="1"/>
</dbReference>